<gene>
    <name evidence="1" type="ORF">AFUS01_LOCUS23912</name>
</gene>
<feature type="non-terminal residue" evidence="1">
    <location>
        <position position="1"/>
    </location>
</feature>
<dbReference type="EMBL" id="CAJVCH010292781">
    <property type="protein sequence ID" value="CAG7785280.1"/>
    <property type="molecule type" value="Genomic_DNA"/>
</dbReference>
<dbReference type="Proteomes" id="UP000708208">
    <property type="component" value="Unassembled WGS sequence"/>
</dbReference>
<comment type="caution">
    <text evidence="1">The sequence shown here is derived from an EMBL/GenBank/DDBJ whole genome shotgun (WGS) entry which is preliminary data.</text>
</comment>
<evidence type="ECO:0000313" key="1">
    <source>
        <dbReference type="EMBL" id="CAG7785280.1"/>
    </source>
</evidence>
<proteinExistence type="predicted"/>
<organism evidence="1 2">
    <name type="scientific">Allacma fusca</name>
    <dbReference type="NCBI Taxonomy" id="39272"/>
    <lineage>
        <taxon>Eukaryota</taxon>
        <taxon>Metazoa</taxon>
        <taxon>Ecdysozoa</taxon>
        <taxon>Arthropoda</taxon>
        <taxon>Hexapoda</taxon>
        <taxon>Collembola</taxon>
        <taxon>Symphypleona</taxon>
        <taxon>Sminthuridae</taxon>
        <taxon>Allacma</taxon>
    </lineage>
</organism>
<protein>
    <submittedName>
        <fullName evidence="1">Uncharacterized protein</fullName>
    </submittedName>
</protein>
<evidence type="ECO:0000313" key="2">
    <source>
        <dbReference type="Proteomes" id="UP000708208"/>
    </source>
</evidence>
<dbReference type="AlphaFoldDB" id="A0A8J2KF28"/>
<reference evidence="1" key="1">
    <citation type="submission" date="2021-06" db="EMBL/GenBank/DDBJ databases">
        <authorList>
            <person name="Hodson N. C."/>
            <person name="Mongue J. A."/>
            <person name="Jaron S. K."/>
        </authorList>
    </citation>
    <scope>NUCLEOTIDE SEQUENCE</scope>
</reference>
<accession>A0A8J2KF28</accession>
<sequence>LQKFKVLDLRATIGPHFPSCTA</sequence>
<keyword evidence="2" id="KW-1185">Reference proteome</keyword>
<name>A0A8J2KF28_9HEXA</name>